<comment type="caution">
    <text evidence="10">The sequence shown here is derived from an EMBL/GenBank/DDBJ whole genome shotgun (WGS) entry which is preliminary data.</text>
</comment>
<protein>
    <recommendedName>
        <fullName evidence="7">siroheme decarboxylase</fullName>
        <ecNumber evidence="7">4.1.1.111</ecNumber>
    </recommendedName>
</protein>
<gene>
    <name evidence="10" type="ORF">H8711_08190</name>
</gene>
<dbReference type="GO" id="GO:0016829">
    <property type="term" value="F:lyase activity"/>
    <property type="evidence" value="ECO:0007669"/>
    <property type="project" value="UniProtKB-KW"/>
</dbReference>
<dbReference type="RefSeq" id="WP_249282988.1">
    <property type="nucleotide sequence ID" value="NZ_JACRST010000011.1"/>
</dbReference>
<keyword evidence="2" id="KW-0238">DNA-binding</keyword>
<comment type="pathway">
    <text evidence="5">Porphyrin-containing compound metabolism.</text>
</comment>
<dbReference type="EMBL" id="JACRST010000011">
    <property type="protein sequence ID" value="MBC8546911.1"/>
    <property type="molecule type" value="Genomic_DNA"/>
</dbReference>
<name>A0A926DZE0_9FIRM</name>
<organism evidence="10 11">
    <name type="scientific">Ligaoa zhengdingensis</name>
    <dbReference type="NCBI Taxonomy" id="2763658"/>
    <lineage>
        <taxon>Bacteria</taxon>
        <taxon>Bacillati</taxon>
        <taxon>Bacillota</taxon>
        <taxon>Clostridia</taxon>
        <taxon>Eubacteriales</taxon>
        <taxon>Oscillospiraceae</taxon>
        <taxon>Ligaoa</taxon>
    </lineage>
</organism>
<keyword evidence="4" id="KW-0456">Lyase</keyword>
<comment type="similarity">
    <text evidence="6">Belongs to the Ahb/Nir family.</text>
</comment>
<dbReference type="PANTHER" id="PTHR43413">
    <property type="entry name" value="TRANSCRIPTIONAL REGULATOR, ASNC FAMILY"/>
    <property type="match status" value="1"/>
</dbReference>
<dbReference type="InterPro" id="IPR000485">
    <property type="entry name" value="AsnC-type_HTH_dom"/>
</dbReference>
<evidence type="ECO:0000259" key="9">
    <source>
        <dbReference type="PROSITE" id="PS50956"/>
    </source>
</evidence>
<keyword evidence="1" id="KW-0805">Transcription regulation</keyword>
<evidence type="ECO:0000256" key="5">
    <source>
        <dbReference type="ARBA" id="ARBA00023444"/>
    </source>
</evidence>
<dbReference type="PANTHER" id="PTHR43413:SF1">
    <property type="entry name" value="SIROHEME DECARBOXYLASE NIRL SUBUNIT"/>
    <property type="match status" value="1"/>
</dbReference>
<dbReference type="GO" id="GO:0043565">
    <property type="term" value="F:sequence-specific DNA binding"/>
    <property type="evidence" value="ECO:0007669"/>
    <property type="project" value="InterPro"/>
</dbReference>
<dbReference type="InterPro" id="IPR036388">
    <property type="entry name" value="WH-like_DNA-bd_sf"/>
</dbReference>
<feature type="domain" description="HTH asnC-type" evidence="9">
    <location>
        <begin position="1"/>
        <end position="65"/>
    </location>
</feature>
<reference evidence="10" key="1">
    <citation type="submission" date="2020-08" db="EMBL/GenBank/DDBJ databases">
        <title>Genome public.</title>
        <authorList>
            <person name="Liu C."/>
            <person name="Sun Q."/>
        </authorList>
    </citation>
    <scope>NUCLEOTIDE SEQUENCE</scope>
    <source>
        <strain evidence="10">NSJ-31</strain>
    </source>
</reference>
<dbReference type="Gene3D" id="3.30.70.3460">
    <property type="match status" value="1"/>
</dbReference>
<dbReference type="SMART" id="SM00344">
    <property type="entry name" value="HTH_ASNC"/>
    <property type="match status" value="1"/>
</dbReference>
<evidence type="ECO:0000256" key="3">
    <source>
        <dbReference type="ARBA" id="ARBA00023163"/>
    </source>
</evidence>
<accession>A0A926DZE0</accession>
<sequence>MDGTDRRILNLLQNGLPVCDRPYLALAGQAGVTEEEFIARVARLKEDGIIRRISAFFQPAALGYRSTLCAAKVPEGDLDRVAAAINAFPQVTHNYLRDNDQYNVWFTVIAEGEQGVSRTVREIERAAGVEVRDFSSLAFYKIKVNFDMEEGGRNEGPTG</sequence>
<dbReference type="InterPro" id="IPR040523">
    <property type="entry name" value="AsnC_trans_reg2"/>
</dbReference>
<dbReference type="InterPro" id="IPR053953">
    <property type="entry name" value="NirdL-like_HTH"/>
</dbReference>
<proteinExistence type="inferred from homology"/>
<dbReference type="PROSITE" id="PS50956">
    <property type="entry name" value="HTH_ASNC_2"/>
    <property type="match status" value="1"/>
</dbReference>
<dbReference type="Pfam" id="PF17805">
    <property type="entry name" value="AsnC_trans_reg2"/>
    <property type="match status" value="1"/>
</dbReference>
<comment type="catalytic activity">
    <reaction evidence="8">
        <text>siroheme + 2 H(+) = 12,18-didecarboxysiroheme + 2 CO2</text>
        <dbReference type="Rhea" id="RHEA:19093"/>
        <dbReference type="ChEBI" id="CHEBI:15378"/>
        <dbReference type="ChEBI" id="CHEBI:16526"/>
        <dbReference type="ChEBI" id="CHEBI:60052"/>
        <dbReference type="ChEBI" id="CHEBI:140497"/>
        <dbReference type="EC" id="4.1.1.111"/>
    </reaction>
</comment>
<keyword evidence="11" id="KW-1185">Reference proteome</keyword>
<dbReference type="EC" id="4.1.1.111" evidence="7"/>
<dbReference type="Proteomes" id="UP000653127">
    <property type="component" value="Unassembled WGS sequence"/>
</dbReference>
<keyword evidence="3" id="KW-0804">Transcription</keyword>
<evidence type="ECO:0000313" key="11">
    <source>
        <dbReference type="Proteomes" id="UP000653127"/>
    </source>
</evidence>
<dbReference type="InterPro" id="IPR036390">
    <property type="entry name" value="WH_DNA-bd_sf"/>
</dbReference>
<dbReference type="SUPFAM" id="SSF46785">
    <property type="entry name" value="Winged helix' DNA-binding domain"/>
    <property type="match status" value="1"/>
</dbReference>
<dbReference type="InterPro" id="IPR019888">
    <property type="entry name" value="Tscrpt_reg_AsnC-like"/>
</dbReference>
<evidence type="ECO:0000256" key="6">
    <source>
        <dbReference type="ARBA" id="ARBA00023457"/>
    </source>
</evidence>
<dbReference type="InterPro" id="IPR050684">
    <property type="entry name" value="HTH-Siroheme_Decarb"/>
</dbReference>
<evidence type="ECO:0000256" key="7">
    <source>
        <dbReference type="ARBA" id="ARBA00023471"/>
    </source>
</evidence>
<evidence type="ECO:0000256" key="4">
    <source>
        <dbReference type="ARBA" id="ARBA00023239"/>
    </source>
</evidence>
<dbReference type="Pfam" id="PF22451">
    <property type="entry name" value="NirdL-like_HTH"/>
    <property type="match status" value="1"/>
</dbReference>
<evidence type="ECO:0000256" key="1">
    <source>
        <dbReference type="ARBA" id="ARBA00023015"/>
    </source>
</evidence>
<dbReference type="AlphaFoldDB" id="A0A926DZE0"/>
<dbReference type="Gene3D" id="1.10.10.10">
    <property type="entry name" value="Winged helix-like DNA-binding domain superfamily/Winged helix DNA-binding domain"/>
    <property type="match status" value="1"/>
</dbReference>
<evidence type="ECO:0000256" key="8">
    <source>
        <dbReference type="ARBA" id="ARBA00048470"/>
    </source>
</evidence>
<evidence type="ECO:0000256" key="2">
    <source>
        <dbReference type="ARBA" id="ARBA00023125"/>
    </source>
</evidence>
<evidence type="ECO:0000313" key="10">
    <source>
        <dbReference type="EMBL" id="MBC8546911.1"/>
    </source>
</evidence>